<dbReference type="NCBIfam" id="TIGR01696">
    <property type="entry name" value="deoB"/>
    <property type="match status" value="1"/>
</dbReference>
<dbReference type="GO" id="GO:0009117">
    <property type="term" value="P:nucleotide metabolic process"/>
    <property type="evidence" value="ECO:0007669"/>
    <property type="project" value="UniProtKB-UniRule"/>
</dbReference>
<dbReference type="GO" id="GO:0006018">
    <property type="term" value="P:2-deoxyribose 1-phosphate catabolic process"/>
    <property type="evidence" value="ECO:0007669"/>
    <property type="project" value="UniProtKB-UniRule"/>
</dbReference>
<dbReference type="UniPathway" id="UPA00087">
    <property type="reaction ID" value="UER00173"/>
</dbReference>
<dbReference type="InterPro" id="IPR006124">
    <property type="entry name" value="Metalloenzyme"/>
</dbReference>
<comment type="catalytic activity">
    <reaction evidence="6">
        <text>alpha-D-ribose 1-phosphate = D-ribose 5-phosphate</text>
        <dbReference type="Rhea" id="RHEA:18793"/>
        <dbReference type="ChEBI" id="CHEBI:57720"/>
        <dbReference type="ChEBI" id="CHEBI:78346"/>
        <dbReference type="EC" id="5.4.2.7"/>
    </reaction>
</comment>
<dbReference type="InterPro" id="IPR024052">
    <property type="entry name" value="Phosphopentomutase_DeoB_cap_sf"/>
</dbReference>
<dbReference type="Pfam" id="PF01676">
    <property type="entry name" value="Metalloenzyme"/>
    <property type="match status" value="1"/>
</dbReference>
<evidence type="ECO:0000256" key="3">
    <source>
        <dbReference type="ARBA" id="ARBA00022723"/>
    </source>
</evidence>
<dbReference type="PANTHER" id="PTHR21110">
    <property type="entry name" value="PHOSPHOPENTOMUTASE"/>
    <property type="match status" value="1"/>
</dbReference>
<dbReference type="STRING" id="370438.PTH_1211"/>
<comment type="subcellular location">
    <subcellularLocation>
        <location evidence="6">Cytoplasm</location>
    </subcellularLocation>
</comment>
<keyword evidence="5 6" id="KW-0413">Isomerase</keyword>
<feature type="binding site" evidence="6">
    <location>
        <position position="325"/>
    </location>
    <ligand>
        <name>Mn(2+)</name>
        <dbReference type="ChEBI" id="CHEBI:29035"/>
        <label>1</label>
    </ligand>
</feature>
<dbReference type="PANTHER" id="PTHR21110:SF0">
    <property type="entry name" value="PHOSPHOPENTOMUTASE"/>
    <property type="match status" value="1"/>
</dbReference>
<dbReference type="GO" id="GO:0000287">
    <property type="term" value="F:magnesium ion binding"/>
    <property type="evidence" value="ECO:0007669"/>
    <property type="project" value="UniProtKB-UniRule"/>
</dbReference>
<feature type="binding site" evidence="6">
    <location>
        <position position="337"/>
    </location>
    <ligand>
        <name>Mn(2+)</name>
        <dbReference type="ChEBI" id="CHEBI:29035"/>
        <label>2</label>
    </ligand>
</feature>
<evidence type="ECO:0000259" key="8">
    <source>
        <dbReference type="Pfam" id="PF01676"/>
    </source>
</evidence>
<evidence type="ECO:0000256" key="4">
    <source>
        <dbReference type="ARBA" id="ARBA00023211"/>
    </source>
</evidence>
<evidence type="ECO:0000313" key="10">
    <source>
        <dbReference type="Proteomes" id="UP000006556"/>
    </source>
</evidence>
<dbReference type="Gene3D" id="3.30.70.1250">
    <property type="entry name" value="Phosphopentomutase"/>
    <property type="match status" value="1"/>
</dbReference>
<sequence>MKVKRVNLFVLDSVGAGELPDADKYGDRGCNTLGNTARAVGGLRLPNLARLGLGNIIEIEGVPPAESPEASYGRMAERSAGKDTTTGHWELAGLILERPFPVYPDGFPPELIKSFEERIGRPVLGNKAASGTAIIEELGARHMETGYPIVYTSADSVFQVAAHEEIIPVEELYAICRIAREMLTGEHAVGRVIARPFTGRPGSFRRTERRHDFSLKPPGRTVLNLLAENGVTVTAVGKVEDIFAGEGITRSVPTRGNADGLDQALKLMQSDTAGLIFTNLVDFDMLYGHRNNARGYADALEELDRRLPELFRLLREDDVAIFTADHGCDPTTPGTDHTREYVPLLVYGAPVRSGINLGVRETFADVAATVAEIFGLEFAVGRSFWRQVSRVQEK</sequence>
<accession>A5D2X0</accession>
<dbReference type="KEGG" id="pth:PTH_1211"/>
<keyword evidence="3 6" id="KW-0479">Metal-binding</keyword>
<feature type="domain" description="Metalloenzyme" evidence="8">
    <location>
        <begin position="4"/>
        <end position="377"/>
    </location>
</feature>
<dbReference type="GO" id="GO:0008973">
    <property type="term" value="F:phosphopentomutase activity"/>
    <property type="evidence" value="ECO:0007669"/>
    <property type="project" value="UniProtKB-UniRule"/>
</dbReference>
<comment type="similarity">
    <text evidence="1 6">Belongs to the phosphopentomutase family.</text>
</comment>
<keyword evidence="4 6" id="KW-0464">Manganese</keyword>
<dbReference type="AlphaFoldDB" id="A5D2X0"/>
<evidence type="ECO:0000313" key="9">
    <source>
        <dbReference type="EMBL" id="BAF59392.1"/>
    </source>
</evidence>
<comment type="catalytic activity">
    <reaction evidence="6">
        <text>2-deoxy-alpha-D-ribose 1-phosphate = 2-deoxy-D-ribose 5-phosphate</text>
        <dbReference type="Rhea" id="RHEA:27658"/>
        <dbReference type="ChEBI" id="CHEBI:57259"/>
        <dbReference type="ChEBI" id="CHEBI:62877"/>
        <dbReference type="EC" id="5.4.2.7"/>
    </reaction>
</comment>
<organism evidence="9 10">
    <name type="scientific">Pelotomaculum thermopropionicum (strain DSM 13744 / JCM 10971 / SI)</name>
    <dbReference type="NCBI Taxonomy" id="370438"/>
    <lineage>
        <taxon>Bacteria</taxon>
        <taxon>Bacillati</taxon>
        <taxon>Bacillota</taxon>
        <taxon>Clostridia</taxon>
        <taxon>Eubacteriales</taxon>
        <taxon>Desulfotomaculaceae</taxon>
        <taxon>Pelotomaculum</taxon>
    </lineage>
</organism>
<dbReference type="NCBIfam" id="NF003766">
    <property type="entry name" value="PRK05362.1"/>
    <property type="match status" value="1"/>
</dbReference>
<dbReference type="EC" id="5.4.2.7" evidence="6 7"/>
<keyword evidence="10" id="KW-1185">Reference proteome</keyword>
<dbReference type="SUPFAM" id="SSF143856">
    <property type="entry name" value="DeoB insert domain-like"/>
    <property type="match status" value="1"/>
</dbReference>
<dbReference type="HAMAP" id="MF_00740">
    <property type="entry name" value="Phosphopentomut"/>
    <property type="match status" value="1"/>
</dbReference>
<dbReference type="PIRSF" id="PIRSF001491">
    <property type="entry name" value="Ppentomutase"/>
    <property type="match status" value="1"/>
</dbReference>
<dbReference type="CDD" id="cd16009">
    <property type="entry name" value="PPM"/>
    <property type="match status" value="1"/>
</dbReference>
<feature type="binding site" evidence="6">
    <location>
        <position position="289"/>
    </location>
    <ligand>
        <name>Mn(2+)</name>
        <dbReference type="ChEBI" id="CHEBI:29035"/>
        <label>2</label>
    </ligand>
</feature>
<feature type="binding site" evidence="6">
    <location>
        <position position="326"/>
    </location>
    <ligand>
        <name>Mn(2+)</name>
        <dbReference type="ChEBI" id="CHEBI:29035"/>
        <label>1</label>
    </ligand>
</feature>
<feature type="binding site" evidence="6">
    <location>
        <position position="12"/>
    </location>
    <ligand>
        <name>Mn(2+)</name>
        <dbReference type="ChEBI" id="CHEBI:29035"/>
        <label>1</label>
    </ligand>
</feature>
<dbReference type="GO" id="GO:0006015">
    <property type="term" value="P:5-phosphoribose 1-diphosphate biosynthetic process"/>
    <property type="evidence" value="ECO:0007669"/>
    <property type="project" value="UniProtKB-UniPathway"/>
</dbReference>
<dbReference type="SUPFAM" id="SSF53649">
    <property type="entry name" value="Alkaline phosphatase-like"/>
    <property type="match status" value="1"/>
</dbReference>
<gene>
    <name evidence="9" type="primary">DeoB</name>
    <name evidence="6" type="synonym">deoB</name>
    <name evidence="9" type="ordered locus">PTH_1211</name>
</gene>
<dbReference type="InterPro" id="IPR010045">
    <property type="entry name" value="DeoB"/>
</dbReference>
<dbReference type="EMBL" id="AP009389">
    <property type="protein sequence ID" value="BAF59392.1"/>
    <property type="molecule type" value="Genomic_DNA"/>
</dbReference>
<comment type="cofactor">
    <cofactor evidence="6">
        <name>Mn(2+)</name>
        <dbReference type="ChEBI" id="CHEBI:29035"/>
    </cofactor>
    <text evidence="6">Binds 2 manganese ions.</text>
</comment>
<dbReference type="Gene3D" id="3.40.720.10">
    <property type="entry name" value="Alkaline Phosphatase, subunit A"/>
    <property type="match status" value="1"/>
</dbReference>
<protein>
    <recommendedName>
        <fullName evidence="6 7">Phosphopentomutase</fullName>
        <ecNumber evidence="6 7">5.4.2.7</ecNumber>
    </recommendedName>
    <alternativeName>
        <fullName evidence="6">Phosphodeoxyribomutase</fullName>
    </alternativeName>
</protein>
<dbReference type="GO" id="GO:0030145">
    <property type="term" value="F:manganese ion binding"/>
    <property type="evidence" value="ECO:0007669"/>
    <property type="project" value="UniProtKB-UniRule"/>
</dbReference>
<comment type="pathway">
    <text evidence="6">Carbohydrate degradation; 2-deoxy-D-ribose 1-phosphate degradation; D-glyceraldehyde 3-phosphate and acetaldehyde from 2-deoxy-alpha-D-ribose 1-phosphate: step 1/2.</text>
</comment>
<name>A5D2X0_PELTS</name>
<dbReference type="HOGENOM" id="CLU_053861_0_0_9"/>
<evidence type="ECO:0000256" key="1">
    <source>
        <dbReference type="ARBA" id="ARBA00010373"/>
    </source>
</evidence>
<evidence type="ECO:0000256" key="7">
    <source>
        <dbReference type="NCBIfam" id="TIGR01696"/>
    </source>
</evidence>
<dbReference type="GO" id="GO:0005829">
    <property type="term" value="C:cytosol"/>
    <property type="evidence" value="ECO:0007669"/>
    <property type="project" value="TreeGrafter"/>
</dbReference>
<comment type="function">
    <text evidence="6">Isomerase that catalyzes the conversion of deoxy-ribose 1-phosphate (dRib-1-P) and ribose 1-phosphate (Rib-1-P) to deoxy-ribose 5-phosphate (dRib-5-P) and ribose 5-phosphate (Rib-5-P), respectively.</text>
</comment>
<dbReference type="Proteomes" id="UP000006556">
    <property type="component" value="Chromosome"/>
</dbReference>
<reference evidence="10" key="1">
    <citation type="journal article" date="2008" name="Genome Res.">
        <title>The genome of Pelotomaculum thermopropionicum reveals niche-associated evolution in anaerobic microbiota.</title>
        <authorList>
            <person name="Kosaka T."/>
            <person name="Kato S."/>
            <person name="Shimoyama T."/>
            <person name="Ishii S."/>
            <person name="Abe T."/>
            <person name="Watanabe K."/>
        </authorList>
    </citation>
    <scope>NUCLEOTIDE SEQUENCE [LARGE SCALE GENOMIC DNA]</scope>
    <source>
        <strain evidence="10">DSM 13744 / JCM 10971 / SI</strain>
    </source>
</reference>
<dbReference type="GO" id="GO:0043094">
    <property type="term" value="P:metabolic compound salvage"/>
    <property type="evidence" value="ECO:0007669"/>
    <property type="project" value="UniProtKB-UniRule"/>
</dbReference>
<evidence type="ECO:0000256" key="2">
    <source>
        <dbReference type="ARBA" id="ARBA00022490"/>
    </source>
</evidence>
<proteinExistence type="inferred from homology"/>
<evidence type="ECO:0000256" key="6">
    <source>
        <dbReference type="HAMAP-Rule" id="MF_00740"/>
    </source>
</evidence>
<keyword evidence="2 6" id="KW-0963">Cytoplasm</keyword>
<dbReference type="FunFam" id="3.30.70.1250:FF:000001">
    <property type="entry name" value="Phosphopentomutase"/>
    <property type="match status" value="1"/>
</dbReference>
<dbReference type="eggNOG" id="COG1015">
    <property type="taxonomic scope" value="Bacteria"/>
</dbReference>
<feature type="binding site" evidence="6">
    <location>
        <position position="284"/>
    </location>
    <ligand>
        <name>Mn(2+)</name>
        <dbReference type="ChEBI" id="CHEBI:29035"/>
        <label>2</label>
    </ligand>
</feature>
<dbReference type="InterPro" id="IPR017850">
    <property type="entry name" value="Alkaline_phosphatase_core_sf"/>
</dbReference>
<evidence type="ECO:0000256" key="5">
    <source>
        <dbReference type="ARBA" id="ARBA00023235"/>
    </source>
</evidence>